<keyword evidence="3" id="KW-1185">Reference proteome</keyword>
<evidence type="ECO:0000256" key="1">
    <source>
        <dbReference type="SAM" id="MobiDB-lite"/>
    </source>
</evidence>
<evidence type="ECO:0000313" key="2">
    <source>
        <dbReference type="EMBL" id="MBB6122012.1"/>
    </source>
</evidence>
<proteinExistence type="predicted"/>
<feature type="compositionally biased region" description="Polar residues" evidence="1">
    <location>
        <begin position="16"/>
        <end position="26"/>
    </location>
</feature>
<dbReference type="EMBL" id="JACHJO010000014">
    <property type="protein sequence ID" value="MBB6122012.1"/>
    <property type="molecule type" value="Genomic_DNA"/>
</dbReference>
<protein>
    <submittedName>
        <fullName evidence="2">Uncharacterized protein</fullName>
    </submittedName>
</protein>
<accession>A0A841IV13</accession>
<feature type="region of interest" description="Disordered" evidence="1">
    <location>
        <begin position="1"/>
        <end position="26"/>
    </location>
</feature>
<reference evidence="2 3" key="1">
    <citation type="submission" date="2020-08" db="EMBL/GenBank/DDBJ databases">
        <title>Genomic Encyclopedia of Type Strains, Phase III (KMG-III): the genomes of soil and plant-associated and newly described type strains.</title>
        <authorList>
            <person name="Whitman W."/>
        </authorList>
    </citation>
    <scope>NUCLEOTIDE SEQUENCE [LARGE SCALE GENOMIC DNA]</scope>
    <source>
        <strain evidence="2 3">CECT 8712</strain>
    </source>
</reference>
<comment type="caution">
    <text evidence="2">The sequence shown here is derived from an EMBL/GenBank/DDBJ whole genome shotgun (WGS) entry which is preliminary data.</text>
</comment>
<dbReference type="AlphaFoldDB" id="A0A841IV13"/>
<name>A0A841IV13_9ACTN</name>
<gene>
    <name evidence="2" type="ORF">FHS13_003997</name>
</gene>
<sequence>MGSRRIRRDAEGRSCTRGSDSACCTP</sequence>
<dbReference type="Proteomes" id="UP000536604">
    <property type="component" value="Unassembled WGS sequence"/>
</dbReference>
<evidence type="ECO:0000313" key="3">
    <source>
        <dbReference type="Proteomes" id="UP000536604"/>
    </source>
</evidence>
<organism evidence="2 3">
    <name type="scientific">Nocardiopsis algeriensis</name>
    <dbReference type="NCBI Taxonomy" id="1478215"/>
    <lineage>
        <taxon>Bacteria</taxon>
        <taxon>Bacillati</taxon>
        <taxon>Actinomycetota</taxon>
        <taxon>Actinomycetes</taxon>
        <taxon>Streptosporangiales</taxon>
        <taxon>Nocardiopsidaceae</taxon>
        <taxon>Nocardiopsis</taxon>
    </lineage>
</organism>